<dbReference type="SUPFAM" id="SSF51182">
    <property type="entry name" value="RmlC-like cupins"/>
    <property type="match status" value="1"/>
</dbReference>
<dbReference type="GO" id="GO:0019305">
    <property type="term" value="P:dTDP-rhamnose biosynthetic process"/>
    <property type="evidence" value="ECO:0007669"/>
    <property type="project" value="TreeGrafter"/>
</dbReference>
<protein>
    <submittedName>
        <fullName evidence="4">dTDP-4-dehydrorhamnose 3,5-epimerase</fullName>
    </submittedName>
</protein>
<dbReference type="InterPro" id="IPR000888">
    <property type="entry name" value="RmlC-like"/>
</dbReference>
<evidence type="ECO:0000256" key="3">
    <source>
        <dbReference type="PIRSR" id="PIRSR600888-3"/>
    </source>
</evidence>
<dbReference type="PANTHER" id="PTHR21047">
    <property type="entry name" value="DTDP-6-DEOXY-D-GLUCOSE-3,5 EPIMERASE"/>
    <property type="match status" value="1"/>
</dbReference>
<evidence type="ECO:0000313" key="5">
    <source>
        <dbReference type="Proteomes" id="UP000198415"/>
    </source>
</evidence>
<evidence type="ECO:0000256" key="1">
    <source>
        <dbReference type="ARBA" id="ARBA00010154"/>
    </source>
</evidence>
<dbReference type="EMBL" id="FZNR01000014">
    <property type="protein sequence ID" value="SNS38519.1"/>
    <property type="molecule type" value="Genomic_DNA"/>
</dbReference>
<sequence length="209" mass="22483">MKIRPLTIEGAWEITPVLHGDDRGTFLEWYRFDHLAAAVGHPLDLAQANLSTSAKGVVRGVHFADVPPGQAKYVTCVSGAVLDVVVDLRVGSPTFGQWEAVTLDDTERRAVYLAEGLGHAFCSLTEGAVVAYLCSATYRPGHEHGIDPLDPELGITWPVDVPLLSPKDSGAPSLSEALGAGLLPRFDTCRDFVETIRRVDDSQSFGEGD</sequence>
<keyword evidence="5" id="KW-1185">Reference proteome</keyword>
<evidence type="ECO:0000313" key="4">
    <source>
        <dbReference type="EMBL" id="SNS38519.1"/>
    </source>
</evidence>
<dbReference type="InterPro" id="IPR014710">
    <property type="entry name" value="RmlC-like_jellyroll"/>
</dbReference>
<feature type="site" description="Participates in a stacking interaction with the thymidine ring of dTDP-4-oxo-6-deoxyglucose" evidence="3">
    <location>
        <position position="138"/>
    </location>
</feature>
<dbReference type="Pfam" id="PF00908">
    <property type="entry name" value="dTDP_sugar_isom"/>
    <property type="match status" value="1"/>
</dbReference>
<accession>A0A239E1Z1</accession>
<dbReference type="OrthoDB" id="9800680at2"/>
<feature type="active site" description="Proton acceptor" evidence="2">
    <location>
        <position position="62"/>
    </location>
</feature>
<dbReference type="Gene3D" id="2.60.120.10">
    <property type="entry name" value="Jelly Rolls"/>
    <property type="match status" value="1"/>
</dbReference>
<proteinExistence type="inferred from homology"/>
<comment type="similarity">
    <text evidence="1">Belongs to the dTDP-4-dehydrorhamnose 3,5-epimerase family.</text>
</comment>
<evidence type="ECO:0000256" key="2">
    <source>
        <dbReference type="PIRSR" id="PIRSR600888-1"/>
    </source>
</evidence>
<dbReference type="PANTHER" id="PTHR21047:SF2">
    <property type="entry name" value="THYMIDINE DIPHOSPHO-4-KETO-RHAMNOSE 3,5-EPIMERASE"/>
    <property type="match status" value="1"/>
</dbReference>
<dbReference type="GO" id="GO:0000271">
    <property type="term" value="P:polysaccharide biosynthetic process"/>
    <property type="evidence" value="ECO:0007669"/>
    <property type="project" value="TreeGrafter"/>
</dbReference>
<organism evidence="4 5">
    <name type="scientific">Actinoplanes regularis</name>
    <dbReference type="NCBI Taxonomy" id="52697"/>
    <lineage>
        <taxon>Bacteria</taxon>
        <taxon>Bacillati</taxon>
        <taxon>Actinomycetota</taxon>
        <taxon>Actinomycetes</taxon>
        <taxon>Micromonosporales</taxon>
        <taxon>Micromonosporaceae</taxon>
        <taxon>Actinoplanes</taxon>
    </lineage>
</organism>
<name>A0A239E1Z1_9ACTN</name>
<dbReference type="GO" id="GO:0008830">
    <property type="term" value="F:dTDP-4-dehydrorhamnose 3,5-epimerase activity"/>
    <property type="evidence" value="ECO:0007669"/>
    <property type="project" value="InterPro"/>
</dbReference>
<dbReference type="CDD" id="cd00438">
    <property type="entry name" value="cupin_RmlC"/>
    <property type="match status" value="1"/>
</dbReference>
<dbReference type="InterPro" id="IPR011051">
    <property type="entry name" value="RmlC_Cupin_sf"/>
</dbReference>
<gene>
    <name evidence="4" type="ORF">SAMN06264365_114211</name>
</gene>
<feature type="active site" description="Proton donor" evidence="2">
    <location>
        <position position="132"/>
    </location>
</feature>
<dbReference type="AlphaFoldDB" id="A0A239E1Z1"/>
<dbReference type="Proteomes" id="UP000198415">
    <property type="component" value="Unassembled WGS sequence"/>
</dbReference>
<reference evidence="4 5" key="1">
    <citation type="submission" date="2017-06" db="EMBL/GenBank/DDBJ databases">
        <authorList>
            <person name="Kim H.J."/>
            <person name="Triplett B.A."/>
        </authorList>
    </citation>
    <scope>NUCLEOTIDE SEQUENCE [LARGE SCALE GENOMIC DNA]</scope>
    <source>
        <strain evidence="4 5">DSM 43151</strain>
    </source>
</reference>
<dbReference type="GO" id="GO:0005829">
    <property type="term" value="C:cytosol"/>
    <property type="evidence" value="ECO:0007669"/>
    <property type="project" value="TreeGrafter"/>
</dbReference>
<dbReference type="RefSeq" id="WP_089296725.1">
    <property type="nucleotide sequence ID" value="NZ_BOMU01000069.1"/>
</dbReference>